<protein>
    <submittedName>
        <fullName evidence="2">Uncharacterized protein</fullName>
    </submittedName>
</protein>
<reference evidence="2" key="1">
    <citation type="submission" date="2020-07" db="EMBL/GenBank/DDBJ databases">
        <authorList>
            <person name="Tarantini F.S."/>
            <person name="Hong K.W."/>
            <person name="Chan K.G."/>
        </authorList>
    </citation>
    <scope>NUCLEOTIDE SEQUENCE</scope>
    <source>
        <strain evidence="2">32-07</strain>
    </source>
</reference>
<dbReference type="RefSeq" id="WP_231329023.1">
    <property type="nucleotide sequence ID" value="NZ_CP059572.1"/>
</dbReference>
<evidence type="ECO:0000256" key="1">
    <source>
        <dbReference type="SAM" id="MobiDB-lite"/>
    </source>
</evidence>
<feature type="region of interest" description="Disordered" evidence="1">
    <location>
        <begin position="133"/>
        <end position="157"/>
    </location>
</feature>
<dbReference type="EMBL" id="CP059572">
    <property type="protein sequence ID" value="QXJ23337.1"/>
    <property type="molecule type" value="Genomic_DNA"/>
</dbReference>
<name>A0ABX8R0V3_9ACTN</name>
<sequence length="293" mass="30892">MATTPRRTPAHQLMINCLHGAHIAHGRPSSAKILDIVRRLPELYPDLRAERDTDRDTGLSSAGNIYKIIMGWHGCLPTAPQLSRLILAFQHFAFVERVIHDDPGTATLPGWQAVLSEATVLDIAQRNSGVFIDATRPDPSQPVRLPAPGPASAGGLPQTRTPVGVVALSPVEVHCLVTLGPHGRKVTVRASSGDPGTLYEMALGLFTSGSPYNERAATFAASAAAAGVAAATDLLIASESGAAAMTQLVLGQVRALEYAAVRGNDEDAARYFSECAARVVRVGVKEQAPQLDG</sequence>
<dbReference type="Proteomes" id="UP001049518">
    <property type="component" value="Chromosome"/>
</dbReference>
<evidence type="ECO:0000313" key="2">
    <source>
        <dbReference type="EMBL" id="QXJ23337.1"/>
    </source>
</evidence>
<proteinExistence type="predicted"/>
<evidence type="ECO:0000313" key="3">
    <source>
        <dbReference type="Proteomes" id="UP001049518"/>
    </source>
</evidence>
<gene>
    <name evidence="2" type="ORF">AGRA3207_004478</name>
</gene>
<organism evidence="2 3">
    <name type="scientific">Actinomadura graeca</name>
    <dbReference type="NCBI Taxonomy" id="2750812"/>
    <lineage>
        <taxon>Bacteria</taxon>
        <taxon>Bacillati</taxon>
        <taxon>Actinomycetota</taxon>
        <taxon>Actinomycetes</taxon>
        <taxon>Streptosporangiales</taxon>
        <taxon>Thermomonosporaceae</taxon>
        <taxon>Actinomadura</taxon>
    </lineage>
</organism>
<keyword evidence="3" id="KW-1185">Reference proteome</keyword>
<accession>A0ABX8R0V3</accession>